<dbReference type="EMBL" id="CP109546">
    <property type="protein sequence ID" value="WTZ13188.1"/>
    <property type="molecule type" value="Genomic_DNA"/>
</dbReference>
<evidence type="ECO:0000313" key="2">
    <source>
        <dbReference type="EMBL" id="WTZ13188.1"/>
    </source>
</evidence>
<evidence type="ECO:0000256" key="1">
    <source>
        <dbReference type="SAM" id="MobiDB-lite"/>
    </source>
</evidence>
<gene>
    <name evidence="2" type="ORF">OG699_37640</name>
</gene>
<feature type="region of interest" description="Disordered" evidence="1">
    <location>
        <begin position="75"/>
        <end position="95"/>
    </location>
</feature>
<accession>A0AAU3I6H4</accession>
<sequence length="95" mass="10286">MDWFRLLLIAFATFTAWEWLRDVLPVSLPAAAQPLAVVALAYGAQHLPGTWLAATAAAGVVALLHVQVRGDAPEASPLRFPRRHPATGRRVPDLP</sequence>
<protein>
    <submittedName>
        <fullName evidence="2">Uncharacterized protein</fullName>
    </submittedName>
</protein>
<proteinExistence type="predicted"/>
<organism evidence="2">
    <name type="scientific">Streptomyces sp. NBC_01393</name>
    <dbReference type="NCBI Taxonomy" id="2903851"/>
    <lineage>
        <taxon>Bacteria</taxon>
        <taxon>Bacillati</taxon>
        <taxon>Actinomycetota</taxon>
        <taxon>Actinomycetes</taxon>
        <taxon>Kitasatosporales</taxon>
        <taxon>Streptomycetaceae</taxon>
        <taxon>Streptomyces</taxon>
    </lineage>
</organism>
<dbReference type="AlphaFoldDB" id="A0AAU3I6H4"/>
<name>A0AAU3I6H4_9ACTN</name>
<reference evidence="2" key="1">
    <citation type="submission" date="2022-10" db="EMBL/GenBank/DDBJ databases">
        <title>The complete genomes of actinobacterial strains from the NBC collection.</title>
        <authorList>
            <person name="Joergensen T.S."/>
            <person name="Alvarez Arevalo M."/>
            <person name="Sterndorff E.B."/>
            <person name="Faurdal D."/>
            <person name="Vuksanovic O."/>
            <person name="Mourched A.-S."/>
            <person name="Charusanti P."/>
            <person name="Shaw S."/>
            <person name="Blin K."/>
            <person name="Weber T."/>
        </authorList>
    </citation>
    <scope>NUCLEOTIDE SEQUENCE</scope>
    <source>
        <strain evidence="2">NBC_01393</strain>
    </source>
</reference>